<sequence>MKDQADIRKNQKIHILHYQRNVDWGARILILCLKMRSRESQEGHNVHSQHIFRDYKSKLNCQYVKKNQTPFDKHGNISQQEWDEFVEQKTSSASKELSEKMVELNKRNKFKAWLDPGRYKKKIPIWREQEAKLRTEGKPDPLPNTNERTRNWVYGRSELTEEGEIIVKDHATSEVVQALKGPIAAQTEAGLFTPEYHKDELAKAIGTKEHGGRKHTLHKKEQEDKAKEDWRRQLLMFAIDKESGRLDPNLHAAVDAFIHDDITEDTPCELHVPFGYKGKTMKVALGTSFPGETLHNRDIPPGYVRVTVSEIVPGYEDNEIECPIPEAGIETLQDALGSFIIWKHREVVLSPRVSPPPLSGHGSFHTSQPANTGGQPSPMSAAASGNKPQSPHAEADSTHSPIIYSDKEPLLQIVQPRETIQVEPPSIAVAAVQVQAPLIQVQPAPIIINASVIPKTITGFDKEPKDPKARNDVDKYLAGLKKCLASTGKLVIEEQDPRDKVSYDDHILDNPVDDVDYPTFKLDKTPTEIGEMKAVMRNEARTQRAIREKAQWAAKMKRNAEIRKELHHVIRCVMRDQALQGGVREKVQLATKFGLRLDADGTWEIRGNPAYVRAACEGSLKRLGVDCIDLYYQHHINTHYVETGL</sequence>
<evidence type="ECO:0000259" key="2">
    <source>
        <dbReference type="Pfam" id="PF00248"/>
    </source>
</evidence>
<reference evidence="4" key="2">
    <citation type="submission" date="2021-12" db="EMBL/GenBank/DDBJ databases">
        <title>Resequencing data analysis of finger millet.</title>
        <authorList>
            <person name="Hatakeyama M."/>
            <person name="Aluri S."/>
            <person name="Balachadran M.T."/>
            <person name="Sivarajan S.R."/>
            <person name="Poveda L."/>
            <person name="Shimizu-Inatsugi R."/>
            <person name="Schlapbach R."/>
            <person name="Sreeman S.M."/>
            <person name="Shimizu K.K."/>
        </authorList>
    </citation>
    <scope>NUCLEOTIDE SEQUENCE</scope>
</reference>
<feature type="region of interest" description="Disordered" evidence="1">
    <location>
        <begin position="353"/>
        <end position="399"/>
    </location>
</feature>
<dbReference type="InterPro" id="IPR036812">
    <property type="entry name" value="NAD(P)_OxRdtase_dom_sf"/>
</dbReference>
<organism evidence="4 5">
    <name type="scientific">Eleusine coracana subsp. coracana</name>
    <dbReference type="NCBI Taxonomy" id="191504"/>
    <lineage>
        <taxon>Eukaryota</taxon>
        <taxon>Viridiplantae</taxon>
        <taxon>Streptophyta</taxon>
        <taxon>Embryophyta</taxon>
        <taxon>Tracheophyta</taxon>
        <taxon>Spermatophyta</taxon>
        <taxon>Magnoliopsida</taxon>
        <taxon>Liliopsida</taxon>
        <taxon>Poales</taxon>
        <taxon>Poaceae</taxon>
        <taxon>PACMAD clade</taxon>
        <taxon>Chloridoideae</taxon>
        <taxon>Cynodonteae</taxon>
        <taxon>Eleusininae</taxon>
        <taxon>Eleusine</taxon>
    </lineage>
</organism>
<proteinExistence type="predicted"/>
<dbReference type="Gene3D" id="3.20.20.100">
    <property type="entry name" value="NADP-dependent oxidoreductase domain"/>
    <property type="match status" value="1"/>
</dbReference>
<evidence type="ECO:0000313" key="5">
    <source>
        <dbReference type="Proteomes" id="UP001054889"/>
    </source>
</evidence>
<dbReference type="PANTHER" id="PTHR33018">
    <property type="entry name" value="OS10G0338966 PROTEIN-RELATED"/>
    <property type="match status" value="1"/>
</dbReference>
<gene>
    <name evidence="4" type="primary">gb26025</name>
    <name evidence="4" type="ORF">PR202_gb26025</name>
</gene>
<comment type="caution">
    <text evidence="4">The sequence shown here is derived from an EMBL/GenBank/DDBJ whole genome shotgun (WGS) entry which is preliminary data.</text>
</comment>
<feature type="domain" description="NADP-dependent oxidoreductase" evidence="2">
    <location>
        <begin position="578"/>
        <end position="637"/>
    </location>
</feature>
<dbReference type="Proteomes" id="UP001054889">
    <property type="component" value="Unassembled WGS sequence"/>
</dbReference>
<name>A0AAV5FQT0_ELECO</name>
<dbReference type="Pfam" id="PF00248">
    <property type="entry name" value="Aldo_ket_red"/>
    <property type="match status" value="1"/>
</dbReference>
<dbReference type="EMBL" id="BQKI01000093">
    <property type="protein sequence ID" value="GJN37101.1"/>
    <property type="molecule type" value="Genomic_DNA"/>
</dbReference>
<feature type="domain" description="DUF8039" evidence="3">
    <location>
        <begin position="259"/>
        <end position="349"/>
    </location>
</feature>
<dbReference type="InterPro" id="IPR023210">
    <property type="entry name" value="NADP_OxRdtase_dom"/>
</dbReference>
<dbReference type="SUPFAM" id="SSF51430">
    <property type="entry name" value="NAD(P)-linked oxidoreductase"/>
    <property type="match status" value="1"/>
</dbReference>
<protein>
    <submittedName>
        <fullName evidence="4">Uncharacterized protein</fullName>
    </submittedName>
</protein>
<feature type="compositionally biased region" description="Polar residues" evidence="1">
    <location>
        <begin position="364"/>
        <end position="378"/>
    </location>
</feature>
<accession>A0AAV5FQT0</accession>
<dbReference type="InterPro" id="IPR058352">
    <property type="entry name" value="DUF8039"/>
</dbReference>
<evidence type="ECO:0000256" key="1">
    <source>
        <dbReference type="SAM" id="MobiDB-lite"/>
    </source>
</evidence>
<dbReference type="PANTHER" id="PTHR33018:SF34">
    <property type="entry name" value="OS02G0472350 PROTEIN"/>
    <property type="match status" value="1"/>
</dbReference>
<keyword evidence="5" id="KW-1185">Reference proteome</keyword>
<dbReference type="AlphaFoldDB" id="A0AAV5FQT0"/>
<dbReference type="Pfam" id="PF26133">
    <property type="entry name" value="DUF8039"/>
    <property type="match status" value="1"/>
</dbReference>
<evidence type="ECO:0000259" key="3">
    <source>
        <dbReference type="Pfam" id="PF26133"/>
    </source>
</evidence>
<reference evidence="4" key="1">
    <citation type="journal article" date="2018" name="DNA Res.">
        <title>Multiple hybrid de novo genome assembly of finger millet, an orphan allotetraploid crop.</title>
        <authorList>
            <person name="Hatakeyama M."/>
            <person name="Aluri S."/>
            <person name="Balachadran M.T."/>
            <person name="Sivarajan S.R."/>
            <person name="Patrignani A."/>
            <person name="Gruter S."/>
            <person name="Poveda L."/>
            <person name="Shimizu-Inatsugi R."/>
            <person name="Baeten J."/>
            <person name="Francoijs K.J."/>
            <person name="Nataraja K.N."/>
            <person name="Reddy Y.A.N."/>
            <person name="Phadnis S."/>
            <person name="Ravikumar R.L."/>
            <person name="Schlapbach R."/>
            <person name="Sreeman S.M."/>
            <person name="Shimizu K.K."/>
        </authorList>
    </citation>
    <scope>NUCLEOTIDE SEQUENCE</scope>
</reference>
<evidence type="ECO:0000313" key="4">
    <source>
        <dbReference type="EMBL" id="GJN37101.1"/>
    </source>
</evidence>